<gene>
    <name evidence="1" type="ORF">FHS75_000159</name>
</gene>
<dbReference type="RefSeq" id="WP_179405823.1">
    <property type="nucleotide sequence ID" value="NZ_BMGF01000001.1"/>
</dbReference>
<keyword evidence="2" id="KW-1185">Reference proteome</keyword>
<sequence length="148" mass="16543">MAKFQITQSTMLPVFFNTDANVGYNSPNRQEDVFLVTFLMRCAASCSVIEREIKPDFERITVGTVNEHFIATVRKWERLRGTMQDGWISTARGSVNYQGRNGPAAFLVAVLNWDTGKAFPNAFPRIDLIPQCPAPVTALVRRSLCISG</sequence>
<organism evidence="1 2">
    <name type="scientific">Novosphingobium marinum</name>
    <dbReference type="NCBI Taxonomy" id="1514948"/>
    <lineage>
        <taxon>Bacteria</taxon>
        <taxon>Pseudomonadati</taxon>
        <taxon>Pseudomonadota</taxon>
        <taxon>Alphaproteobacteria</taxon>
        <taxon>Sphingomonadales</taxon>
        <taxon>Sphingomonadaceae</taxon>
        <taxon>Novosphingobium</taxon>
    </lineage>
</organism>
<evidence type="ECO:0000313" key="1">
    <source>
        <dbReference type="EMBL" id="NYH93854.1"/>
    </source>
</evidence>
<evidence type="ECO:0000313" key="2">
    <source>
        <dbReference type="Proteomes" id="UP000522081"/>
    </source>
</evidence>
<reference evidence="1 2" key="1">
    <citation type="submission" date="2020-07" db="EMBL/GenBank/DDBJ databases">
        <title>Genomic Encyclopedia of Type Strains, Phase IV (KMG-IV): sequencing the most valuable type-strain genomes for metagenomic binning, comparative biology and taxonomic classification.</title>
        <authorList>
            <person name="Goeker M."/>
        </authorList>
    </citation>
    <scope>NUCLEOTIDE SEQUENCE [LARGE SCALE GENOMIC DNA]</scope>
    <source>
        <strain evidence="1 2">DSM 29043</strain>
    </source>
</reference>
<accession>A0A7Y9XSP8</accession>
<comment type="caution">
    <text evidence="1">The sequence shown here is derived from an EMBL/GenBank/DDBJ whole genome shotgun (WGS) entry which is preliminary data.</text>
</comment>
<dbReference type="Proteomes" id="UP000522081">
    <property type="component" value="Unassembled WGS sequence"/>
</dbReference>
<name>A0A7Y9XSP8_9SPHN</name>
<dbReference type="AlphaFoldDB" id="A0A7Y9XSP8"/>
<protein>
    <submittedName>
        <fullName evidence="1">Uncharacterized protein</fullName>
    </submittedName>
</protein>
<dbReference type="EMBL" id="JACBZF010000001">
    <property type="protein sequence ID" value="NYH93854.1"/>
    <property type="molecule type" value="Genomic_DNA"/>
</dbReference>
<proteinExistence type="predicted"/>